<dbReference type="InterPro" id="IPR004841">
    <property type="entry name" value="AA-permease/SLC12A_dom"/>
</dbReference>
<dbReference type="PIRSF" id="PIRSF006060">
    <property type="entry name" value="AA_transporter"/>
    <property type="match status" value="1"/>
</dbReference>
<dbReference type="FunFam" id="1.20.1740.10:FF:000001">
    <property type="entry name" value="Amino acid permease"/>
    <property type="match status" value="1"/>
</dbReference>
<dbReference type="AlphaFoldDB" id="A0A8H7CG94"/>
<sequence>MSSNPVTEDETKASSVEEGSLHSDSQVPFMGDKLQRRLSGPQIQMIAIAGTIGTGLFLAIGQVLAVTGPLGLLIAYLHVASVAYCTLTSIAEMTVFAPIAGTFPYYATRWVDPALGFAVGWAYYYALIMTLIAEITAASALIAFWDPKESHKYLYITILCVLTVTVNVIGTRFFGRSEVFFSAIKIMLVLGFIIGGLVITLGGGPDHQRHGFEYWRNPGPMVSLLEPGAKGRFLGLLVAIVPAAFSMGGIELIAIAAAETRNPRRSLTGAMRTVVFRIALFYILSVLVLGMILPSDDPILFQSATNAGQAPWVLAFMRAGVKGLPSLINAVIVTSAFSAGNSLLFGASRILYGLALRKQAPAFFLRQTKAGLPLPAILFTSAFSLLAFLNITERSSKVFSWFVTLSTVSGLLGWATMNLTYLRYYYGMKQQGVKPEGIYRSRLQPFAAMWALFWLIFYILISGISVFWAFNASDFVAAYINLPLFGALYLGWKIIKRTKIASLRDLDFKSGIPTLSDTDDAKEMETKSATYFFRRLF</sequence>
<accession>A0A8H7CG94</accession>
<dbReference type="Gene3D" id="1.20.1740.10">
    <property type="entry name" value="Amino acid/polyamine transporter I"/>
    <property type="match status" value="1"/>
</dbReference>
<keyword evidence="5 8" id="KW-1133">Transmembrane helix</keyword>
<dbReference type="InterPro" id="IPR050524">
    <property type="entry name" value="APC_YAT"/>
</dbReference>
<dbReference type="PANTHER" id="PTHR43341:SF1">
    <property type="entry name" value="GENERAL AMINO-ACID PERMEASE GAP1"/>
    <property type="match status" value="1"/>
</dbReference>
<dbReference type="EMBL" id="JACAZH010000036">
    <property type="protein sequence ID" value="KAF7336549.1"/>
    <property type="molecule type" value="Genomic_DNA"/>
</dbReference>
<proteinExistence type="predicted"/>
<comment type="caution">
    <text evidence="10">The sequence shown here is derived from an EMBL/GenBank/DDBJ whole genome shotgun (WGS) entry which is preliminary data.</text>
</comment>
<evidence type="ECO:0000256" key="2">
    <source>
        <dbReference type="ARBA" id="ARBA00022448"/>
    </source>
</evidence>
<gene>
    <name evidence="10" type="ORF">MSAN_02287100</name>
</gene>
<evidence type="ECO:0000256" key="7">
    <source>
        <dbReference type="SAM" id="MobiDB-lite"/>
    </source>
</evidence>
<dbReference type="PANTHER" id="PTHR43341">
    <property type="entry name" value="AMINO ACID PERMEASE"/>
    <property type="match status" value="1"/>
</dbReference>
<evidence type="ECO:0000256" key="1">
    <source>
        <dbReference type="ARBA" id="ARBA00004141"/>
    </source>
</evidence>
<name>A0A8H7CG94_9AGAR</name>
<evidence type="ECO:0000313" key="11">
    <source>
        <dbReference type="Proteomes" id="UP000623467"/>
    </source>
</evidence>
<dbReference type="Proteomes" id="UP000623467">
    <property type="component" value="Unassembled WGS sequence"/>
</dbReference>
<dbReference type="GO" id="GO:0016020">
    <property type="term" value="C:membrane"/>
    <property type="evidence" value="ECO:0007669"/>
    <property type="project" value="UniProtKB-SubCell"/>
</dbReference>
<dbReference type="OrthoDB" id="10062876at2759"/>
<evidence type="ECO:0000313" key="10">
    <source>
        <dbReference type="EMBL" id="KAF7336549.1"/>
    </source>
</evidence>
<keyword evidence="4" id="KW-0029">Amino-acid transport</keyword>
<feature type="transmembrane region" description="Helical" evidence="8">
    <location>
        <begin position="154"/>
        <end position="174"/>
    </location>
</feature>
<feature type="transmembrane region" description="Helical" evidence="8">
    <location>
        <begin position="186"/>
        <end position="204"/>
    </location>
</feature>
<feature type="transmembrane region" description="Helical" evidence="8">
    <location>
        <begin position="327"/>
        <end position="352"/>
    </location>
</feature>
<evidence type="ECO:0000256" key="8">
    <source>
        <dbReference type="SAM" id="Phobius"/>
    </source>
</evidence>
<feature type="transmembrane region" description="Helical" evidence="8">
    <location>
        <begin position="73"/>
        <end position="100"/>
    </location>
</feature>
<evidence type="ECO:0000256" key="5">
    <source>
        <dbReference type="ARBA" id="ARBA00022989"/>
    </source>
</evidence>
<feature type="region of interest" description="Disordered" evidence="7">
    <location>
        <begin position="1"/>
        <end position="27"/>
    </location>
</feature>
<feature type="transmembrane region" description="Helical" evidence="8">
    <location>
        <begin position="372"/>
        <end position="392"/>
    </location>
</feature>
<feature type="transmembrane region" description="Helical" evidence="8">
    <location>
        <begin position="476"/>
        <end position="495"/>
    </location>
</feature>
<dbReference type="Pfam" id="PF00324">
    <property type="entry name" value="AA_permease"/>
    <property type="match status" value="1"/>
</dbReference>
<reference evidence="10" key="1">
    <citation type="submission" date="2020-05" db="EMBL/GenBank/DDBJ databases">
        <title>Mycena genomes resolve the evolution of fungal bioluminescence.</title>
        <authorList>
            <person name="Tsai I.J."/>
        </authorList>
    </citation>
    <scope>NUCLEOTIDE SEQUENCE</scope>
    <source>
        <strain evidence="10">160909Yilan</strain>
    </source>
</reference>
<dbReference type="GO" id="GO:0015171">
    <property type="term" value="F:amino acid transmembrane transporter activity"/>
    <property type="evidence" value="ECO:0007669"/>
    <property type="project" value="TreeGrafter"/>
</dbReference>
<keyword evidence="3 8" id="KW-0812">Transmembrane</keyword>
<evidence type="ECO:0000259" key="9">
    <source>
        <dbReference type="Pfam" id="PF00324"/>
    </source>
</evidence>
<evidence type="ECO:0000256" key="4">
    <source>
        <dbReference type="ARBA" id="ARBA00022970"/>
    </source>
</evidence>
<keyword evidence="6 8" id="KW-0472">Membrane</keyword>
<comment type="subcellular location">
    <subcellularLocation>
        <location evidence="1">Membrane</location>
        <topology evidence="1">Multi-pass membrane protein</topology>
    </subcellularLocation>
</comment>
<feature type="transmembrane region" description="Helical" evidence="8">
    <location>
        <begin position="233"/>
        <end position="254"/>
    </location>
</feature>
<feature type="transmembrane region" description="Helical" evidence="8">
    <location>
        <begin position="43"/>
        <end position="67"/>
    </location>
</feature>
<keyword evidence="11" id="KW-1185">Reference proteome</keyword>
<feature type="transmembrane region" description="Helical" evidence="8">
    <location>
        <begin position="398"/>
        <end position="426"/>
    </location>
</feature>
<evidence type="ECO:0000256" key="6">
    <source>
        <dbReference type="ARBA" id="ARBA00023136"/>
    </source>
</evidence>
<feature type="transmembrane region" description="Helical" evidence="8">
    <location>
        <begin position="121"/>
        <end position="142"/>
    </location>
</feature>
<protein>
    <submittedName>
        <fullName evidence="10">General amino acid permease</fullName>
    </submittedName>
</protein>
<organism evidence="10 11">
    <name type="scientific">Mycena sanguinolenta</name>
    <dbReference type="NCBI Taxonomy" id="230812"/>
    <lineage>
        <taxon>Eukaryota</taxon>
        <taxon>Fungi</taxon>
        <taxon>Dikarya</taxon>
        <taxon>Basidiomycota</taxon>
        <taxon>Agaricomycotina</taxon>
        <taxon>Agaricomycetes</taxon>
        <taxon>Agaricomycetidae</taxon>
        <taxon>Agaricales</taxon>
        <taxon>Marasmiineae</taxon>
        <taxon>Mycenaceae</taxon>
        <taxon>Mycena</taxon>
    </lineage>
</organism>
<feature type="transmembrane region" description="Helical" evidence="8">
    <location>
        <begin position="447"/>
        <end position="470"/>
    </location>
</feature>
<keyword evidence="2" id="KW-0813">Transport</keyword>
<feature type="transmembrane region" description="Helical" evidence="8">
    <location>
        <begin position="274"/>
        <end position="293"/>
    </location>
</feature>
<feature type="domain" description="Amino acid permease/ SLC12A" evidence="9">
    <location>
        <begin position="43"/>
        <end position="502"/>
    </location>
</feature>
<evidence type="ECO:0000256" key="3">
    <source>
        <dbReference type="ARBA" id="ARBA00022692"/>
    </source>
</evidence>